<feature type="region of interest" description="Disordered" evidence="1">
    <location>
        <begin position="1"/>
        <end position="44"/>
    </location>
</feature>
<dbReference type="OrthoDB" id="1491115at2"/>
<dbReference type="EMBL" id="FNZM01000007">
    <property type="protein sequence ID" value="SEJ67461.1"/>
    <property type="molecule type" value="Genomic_DNA"/>
</dbReference>
<dbReference type="InterPro" id="IPR018721">
    <property type="entry name" value="DUF2252"/>
</dbReference>
<sequence length="473" mass="53011">MDKAVSRKHAHNAKAASVPYSTPDERAAQGRLIRDQVSRSSHSGWKLPEQRRDVIELLEESNTGRLPRLIPIRFGRMSVSPFAFYRGGAAIMAADLATTPTSGLRVQACGDAHLMNFGGFATPERHVIFDVNDLDETLPAPFEWDLKRLAASVVIAAQHLELPYSDTVRLTTDLVRQYRERMHDYAYMRVLDVWYDRIDLQKYQDRQGDPDVIETARKRIAQRIEAERQKTAPDFLYPKLVTEEGGRPRIKDEPPLIFHPDSELAPGLESGYAEAIASYRESLAEHVRTLFDRFHLVDLAAKVVGLGSVGTMCSVGLLLASDNDPLFLQVKEARASVLEPYAGKSVHPNHGQRVIAGQRIMQSASDVFLGWSRGKNGRDFYIRQLRDMKMSVVMEALDAGMLRQYGRMCAHALARAHARSGDAAMIAGYMGSSGAFDDAVTEFATEYSAQNRRDYRAFIHAIREGRIEAMTED</sequence>
<protein>
    <submittedName>
        <fullName evidence="2">Uncharacterized conserved protein, DUF2252 family</fullName>
    </submittedName>
</protein>
<dbReference type="PANTHER" id="PTHR39441:SF1">
    <property type="entry name" value="DUF2252 DOMAIN-CONTAINING PROTEIN"/>
    <property type="match status" value="1"/>
</dbReference>
<dbReference type="Proteomes" id="UP000183529">
    <property type="component" value="Unassembled WGS sequence"/>
</dbReference>
<evidence type="ECO:0000313" key="2">
    <source>
        <dbReference type="EMBL" id="SEJ67461.1"/>
    </source>
</evidence>
<organism evidence="2 3">
    <name type="scientific">Paraburkholderia tropica</name>
    <dbReference type="NCBI Taxonomy" id="92647"/>
    <lineage>
        <taxon>Bacteria</taxon>
        <taxon>Pseudomonadati</taxon>
        <taxon>Pseudomonadota</taxon>
        <taxon>Betaproteobacteria</taxon>
        <taxon>Burkholderiales</taxon>
        <taxon>Burkholderiaceae</taxon>
        <taxon>Paraburkholderia</taxon>
    </lineage>
</organism>
<reference evidence="2 3" key="1">
    <citation type="submission" date="2016-10" db="EMBL/GenBank/DDBJ databases">
        <authorList>
            <person name="Varghese N."/>
            <person name="Submissions S."/>
        </authorList>
    </citation>
    <scope>NUCLEOTIDE SEQUENCE [LARGE SCALE GENOMIC DNA]</scope>
    <source>
        <strain evidence="2 3">LMG 22274</strain>
    </source>
</reference>
<feature type="compositionally biased region" description="Basic residues" evidence="1">
    <location>
        <begin position="1"/>
        <end position="12"/>
    </location>
</feature>
<evidence type="ECO:0000313" key="3">
    <source>
        <dbReference type="Proteomes" id="UP000183529"/>
    </source>
</evidence>
<dbReference type="Pfam" id="PF10009">
    <property type="entry name" value="DUF2252"/>
    <property type="match status" value="1"/>
</dbReference>
<dbReference type="AlphaFoldDB" id="A0A1A5X6W1"/>
<comment type="caution">
    <text evidence="2">The sequence shown here is derived from an EMBL/GenBank/DDBJ whole genome shotgun (WGS) entry which is preliminary data.</text>
</comment>
<accession>A0A1A5X6W1</accession>
<name>A0A1A5X6W1_9BURK</name>
<dbReference type="PANTHER" id="PTHR39441">
    <property type="entry name" value="DUF2252 DOMAIN-CONTAINING PROTEIN"/>
    <property type="match status" value="1"/>
</dbReference>
<gene>
    <name evidence="2" type="ORF">SAMN05216550_107113</name>
</gene>
<dbReference type="RefSeq" id="WP_065062429.1">
    <property type="nucleotide sequence ID" value="NZ_CADFGN010000008.1"/>
</dbReference>
<proteinExistence type="predicted"/>
<feature type="compositionally biased region" description="Basic and acidic residues" evidence="1">
    <location>
        <begin position="23"/>
        <end position="37"/>
    </location>
</feature>
<evidence type="ECO:0000256" key="1">
    <source>
        <dbReference type="SAM" id="MobiDB-lite"/>
    </source>
</evidence>